<dbReference type="EMBL" id="RAHJ01000018">
    <property type="protein sequence ID" value="RJX68028.1"/>
    <property type="molecule type" value="Genomic_DNA"/>
</dbReference>
<accession>A0A419R225</accession>
<protein>
    <recommendedName>
        <fullName evidence="4">Porin</fullName>
    </recommendedName>
</protein>
<dbReference type="OrthoDB" id="9793561at2"/>
<evidence type="ECO:0008006" key="4">
    <source>
        <dbReference type="Google" id="ProtNLM"/>
    </source>
</evidence>
<feature type="chain" id="PRO_5019050058" description="Porin" evidence="1">
    <location>
        <begin position="27"/>
        <end position="324"/>
    </location>
</feature>
<dbReference type="NCBIfam" id="TIGR02001">
    <property type="entry name" value="gcw_chp"/>
    <property type="match status" value="1"/>
</dbReference>
<evidence type="ECO:0000313" key="3">
    <source>
        <dbReference type="Proteomes" id="UP000284322"/>
    </source>
</evidence>
<dbReference type="Proteomes" id="UP000284322">
    <property type="component" value="Unassembled WGS sequence"/>
</dbReference>
<comment type="caution">
    <text evidence="2">The sequence shown here is derived from an EMBL/GenBank/DDBJ whole genome shotgun (WGS) entry which is preliminary data.</text>
</comment>
<keyword evidence="3" id="KW-1185">Reference proteome</keyword>
<dbReference type="InterPro" id="IPR010239">
    <property type="entry name" value="CHP02001"/>
</dbReference>
<feature type="signal peptide" evidence="1">
    <location>
        <begin position="1"/>
        <end position="26"/>
    </location>
</feature>
<proteinExistence type="predicted"/>
<dbReference type="Pfam" id="PF09694">
    <property type="entry name" value="Gcw_chp"/>
    <property type="match status" value="1"/>
</dbReference>
<organism evidence="2 3">
    <name type="scientific">Tsuneonella suprasediminis</name>
    <dbReference type="NCBI Taxonomy" id="2306996"/>
    <lineage>
        <taxon>Bacteria</taxon>
        <taxon>Pseudomonadati</taxon>
        <taxon>Pseudomonadota</taxon>
        <taxon>Alphaproteobacteria</taxon>
        <taxon>Sphingomonadales</taxon>
        <taxon>Erythrobacteraceae</taxon>
        <taxon>Tsuneonella</taxon>
    </lineage>
</organism>
<evidence type="ECO:0000256" key="1">
    <source>
        <dbReference type="SAM" id="SignalP"/>
    </source>
</evidence>
<sequence>MLTSIRSLAAATILSSSALLAAPALASDNGGAIVDTSVDVSSLDTVSLNATPAATGAIGAISLDSDALSSADAATSLETSGAVIRTSQPVEDSNKAGETGLTVSGSVTLVTDYRFRGVSLSAGDPAIQGGITVTHDSGVYVGTWASSIAGGSSYGDMELDLIAGWSGDVSDGVTFDIGMVYFVYPTNDGAFDPVDYWEPYATVSTTLGPVEASLGINYAWKQDSLGGNDNLYLHGELGVGIPNTPVSLSAHLGYTSGALAPDYTAGLSTDKTAWDWSIGASMTVLDKLEIGVSYIGVEAPQAKALGVDDGSTDGTIVGTLGVSF</sequence>
<keyword evidence="1" id="KW-0732">Signal</keyword>
<dbReference type="AlphaFoldDB" id="A0A419R225"/>
<name>A0A419R225_9SPHN</name>
<evidence type="ECO:0000313" key="2">
    <source>
        <dbReference type="EMBL" id="RJX68028.1"/>
    </source>
</evidence>
<gene>
    <name evidence="2" type="ORF">D6858_08855</name>
</gene>
<reference evidence="2 3" key="1">
    <citation type="submission" date="2018-09" db="EMBL/GenBank/DDBJ databases">
        <title>Altererythrobacter sp.Ery1 and Ery12, the genome sequencing of novel strains in genus Alterythrobacter.</title>
        <authorList>
            <person name="Cheng H."/>
            <person name="Wu Y.-H."/>
            <person name="Fang C."/>
            <person name="Xu X.-W."/>
        </authorList>
    </citation>
    <scope>NUCLEOTIDE SEQUENCE [LARGE SCALE GENOMIC DNA]</scope>
    <source>
        <strain evidence="2 3">Ery12</strain>
    </source>
</reference>
<dbReference type="RefSeq" id="WP_120109122.1">
    <property type="nucleotide sequence ID" value="NZ_RAHJ01000018.1"/>
</dbReference>